<evidence type="ECO:0000256" key="5">
    <source>
        <dbReference type="ARBA" id="ARBA00023136"/>
    </source>
</evidence>
<dbReference type="InterPro" id="IPR019365">
    <property type="entry name" value="TVP18/Ca-channel_flower"/>
</dbReference>
<dbReference type="OrthoDB" id="5591789at2759"/>
<dbReference type="Proteomes" id="UP000823405">
    <property type="component" value="Unassembled WGS sequence"/>
</dbReference>
<keyword evidence="8" id="KW-1185">Reference proteome</keyword>
<dbReference type="PANTHER" id="PTHR13314">
    <property type="entry name" value="CALCIUM CHANNEL FLOWER HOMOLOG"/>
    <property type="match status" value="1"/>
</dbReference>
<accession>A0A9P6R3W6</accession>
<evidence type="ECO:0000256" key="2">
    <source>
        <dbReference type="ARBA" id="ARBA00005738"/>
    </source>
</evidence>
<keyword evidence="3 6" id="KW-0812">Transmembrane</keyword>
<protein>
    <submittedName>
        <fullName evidence="7">Golgi apparatus membrane protein tvp18</fullName>
    </submittedName>
</protein>
<dbReference type="SMART" id="SM01077">
    <property type="entry name" value="Cg6151-P"/>
    <property type="match status" value="1"/>
</dbReference>
<feature type="transmembrane region" description="Helical" evidence="6">
    <location>
        <begin position="79"/>
        <end position="96"/>
    </location>
</feature>
<feature type="transmembrane region" description="Helical" evidence="6">
    <location>
        <begin position="12"/>
        <end position="33"/>
    </location>
</feature>
<comment type="subcellular location">
    <subcellularLocation>
        <location evidence="1">Endomembrane system</location>
        <topology evidence="1">Multi-pass membrane protein</topology>
    </subcellularLocation>
</comment>
<dbReference type="PANTHER" id="PTHR13314:SF2">
    <property type="entry name" value="CALCIUM CHANNEL FLOWER HOMOLOG"/>
    <property type="match status" value="1"/>
</dbReference>
<dbReference type="GO" id="GO:0016020">
    <property type="term" value="C:membrane"/>
    <property type="evidence" value="ECO:0007669"/>
    <property type="project" value="InterPro"/>
</dbReference>
<dbReference type="GO" id="GO:0012505">
    <property type="term" value="C:endomembrane system"/>
    <property type="evidence" value="ECO:0007669"/>
    <property type="project" value="UniProtKB-SubCell"/>
</dbReference>
<feature type="transmembrane region" description="Helical" evidence="6">
    <location>
        <begin position="102"/>
        <end position="123"/>
    </location>
</feature>
<evidence type="ECO:0000313" key="8">
    <source>
        <dbReference type="Proteomes" id="UP000823405"/>
    </source>
</evidence>
<sequence>MSIVDEIRSGNFSLYGQWCGLLSIVALILFGILDFSIGWSLIGWIIAFFLVFIEIPLCMKCCPTSEKFDNFLTKFQNSYFRAGAYLVFCILMWIAVGAGHRSLQAVSALLLTFGFISYTIAAIRGQTPTSSAITGGTGVSTIV</sequence>
<feature type="transmembrane region" description="Helical" evidence="6">
    <location>
        <begin position="39"/>
        <end position="58"/>
    </location>
</feature>
<dbReference type="GO" id="GO:0016192">
    <property type="term" value="P:vesicle-mediated transport"/>
    <property type="evidence" value="ECO:0007669"/>
    <property type="project" value="TreeGrafter"/>
</dbReference>
<organism evidence="7 8">
    <name type="scientific">Linnemannia gamsii</name>
    <dbReference type="NCBI Taxonomy" id="64522"/>
    <lineage>
        <taxon>Eukaryota</taxon>
        <taxon>Fungi</taxon>
        <taxon>Fungi incertae sedis</taxon>
        <taxon>Mucoromycota</taxon>
        <taxon>Mortierellomycotina</taxon>
        <taxon>Mortierellomycetes</taxon>
        <taxon>Mortierellales</taxon>
        <taxon>Mortierellaceae</taxon>
        <taxon>Linnemannia</taxon>
    </lineage>
</organism>
<evidence type="ECO:0000256" key="3">
    <source>
        <dbReference type="ARBA" id="ARBA00022692"/>
    </source>
</evidence>
<dbReference type="AlphaFoldDB" id="A0A9P6R3W6"/>
<proteinExistence type="inferred from homology"/>
<reference evidence="7" key="1">
    <citation type="journal article" date="2020" name="Fungal Divers.">
        <title>Resolving the Mortierellaceae phylogeny through synthesis of multi-gene phylogenetics and phylogenomics.</title>
        <authorList>
            <person name="Vandepol N."/>
            <person name="Liber J."/>
            <person name="Desiro A."/>
            <person name="Na H."/>
            <person name="Kennedy M."/>
            <person name="Barry K."/>
            <person name="Grigoriev I.V."/>
            <person name="Miller A.N."/>
            <person name="O'Donnell K."/>
            <person name="Stajich J.E."/>
            <person name="Bonito G."/>
        </authorList>
    </citation>
    <scope>NUCLEOTIDE SEQUENCE</scope>
    <source>
        <strain evidence="7">NVP60</strain>
    </source>
</reference>
<evidence type="ECO:0000256" key="1">
    <source>
        <dbReference type="ARBA" id="ARBA00004127"/>
    </source>
</evidence>
<evidence type="ECO:0000256" key="6">
    <source>
        <dbReference type="SAM" id="Phobius"/>
    </source>
</evidence>
<comment type="caution">
    <text evidence="7">The sequence shown here is derived from an EMBL/GenBank/DDBJ whole genome shotgun (WGS) entry which is preliminary data.</text>
</comment>
<evidence type="ECO:0000313" key="7">
    <source>
        <dbReference type="EMBL" id="KAG0308376.1"/>
    </source>
</evidence>
<keyword evidence="5 6" id="KW-0472">Membrane</keyword>
<gene>
    <name evidence="7" type="primary">TVP18_1</name>
    <name evidence="7" type="ORF">BGZ97_000081</name>
</gene>
<evidence type="ECO:0000256" key="4">
    <source>
        <dbReference type="ARBA" id="ARBA00022989"/>
    </source>
</evidence>
<dbReference type="Pfam" id="PF10233">
    <property type="entry name" value="Cg6151-P"/>
    <property type="match status" value="1"/>
</dbReference>
<name>A0A9P6R3W6_9FUNG</name>
<comment type="similarity">
    <text evidence="2">Belongs to the TVP18 family.</text>
</comment>
<keyword evidence="4 6" id="KW-1133">Transmembrane helix</keyword>
<dbReference type="EMBL" id="JAAAIN010001002">
    <property type="protein sequence ID" value="KAG0308376.1"/>
    <property type="molecule type" value="Genomic_DNA"/>
</dbReference>